<evidence type="ECO:0000313" key="3">
    <source>
        <dbReference type="Proteomes" id="UP000265520"/>
    </source>
</evidence>
<proteinExistence type="predicted"/>
<protein>
    <submittedName>
        <fullName evidence="2">Uncharacterized protein</fullName>
    </submittedName>
</protein>
<dbReference type="Proteomes" id="UP000265520">
    <property type="component" value="Unassembled WGS sequence"/>
</dbReference>
<evidence type="ECO:0000256" key="1">
    <source>
        <dbReference type="SAM" id="MobiDB-lite"/>
    </source>
</evidence>
<dbReference type="EMBL" id="LXQA011037634">
    <property type="protein sequence ID" value="MCI82197.1"/>
    <property type="molecule type" value="Genomic_DNA"/>
</dbReference>
<dbReference type="AlphaFoldDB" id="A0A392V252"/>
<accession>A0A392V252</accession>
<comment type="caution">
    <text evidence="2">The sequence shown here is derived from an EMBL/GenBank/DDBJ whole genome shotgun (WGS) entry which is preliminary data.</text>
</comment>
<sequence length="46" mass="5111">MAFRKFLAGTIESDDFPKVPRSSQRKRTNIGLPEGFSLKPEKASTA</sequence>
<reference evidence="2 3" key="1">
    <citation type="journal article" date="2018" name="Front. Plant Sci.">
        <title>Red Clover (Trifolium pratense) and Zigzag Clover (T. medium) - A Picture of Genomic Similarities and Differences.</title>
        <authorList>
            <person name="Dluhosova J."/>
            <person name="Istvanek J."/>
            <person name="Nedelnik J."/>
            <person name="Repkova J."/>
        </authorList>
    </citation>
    <scope>NUCLEOTIDE SEQUENCE [LARGE SCALE GENOMIC DNA]</scope>
    <source>
        <strain evidence="3">cv. 10/8</strain>
        <tissue evidence="2">Leaf</tissue>
    </source>
</reference>
<feature type="region of interest" description="Disordered" evidence="1">
    <location>
        <begin position="14"/>
        <end position="46"/>
    </location>
</feature>
<organism evidence="2 3">
    <name type="scientific">Trifolium medium</name>
    <dbReference type="NCBI Taxonomy" id="97028"/>
    <lineage>
        <taxon>Eukaryota</taxon>
        <taxon>Viridiplantae</taxon>
        <taxon>Streptophyta</taxon>
        <taxon>Embryophyta</taxon>
        <taxon>Tracheophyta</taxon>
        <taxon>Spermatophyta</taxon>
        <taxon>Magnoliopsida</taxon>
        <taxon>eudicotyledons</taxon>
        <taxon>Gunneridae</taxon>
        <taxon>Pentapetalae</taxon>
        <taxon>rosids</taxon>
        <taxon>fabids</taxon>
        <taxon>Fabales</taxon>
        <taxon>Fabaceae</taxon>
        <taxon>Papilionoideae</taxon>
        <taxon>50 kb inversion clade</taxon>
        <taxon>NPAAA clade</taxon>
        <taxon>Hologalegina</taxon>
        <taxon>IRL clade</taxon>
        <taxon>Trifolieae</taxon>
        <taxon>Trifolium</taxon>
    </lineage>
</organism>
<keyword evidence="3" id="KW-1185">Reference proteome</keyword>
<name>A0A392V252_9FABA</name>
<evidence type="ECO:0000313" key="2">
    <source>
        <dbReference type="EMBL" id="MCI82197.1"/>
    </source>
</evidence>